<protein>
    <submittedName>
        <fullName evidence="1">Uncharacterized protein</fullName>
    </submittedName>
</protein>
<proteinExistence type="predicted"/>
<comment type="caution">
    <text evidence="1">The sequence shown here is derived from an EMBL/GenBank/DDBJ whole genome shotgun (WGS) entry which is preliminary data.</text>
</comment>
<gene>
    <name evidence="1" type="ORF">SKAU_G00412570</name>
</gene>
<dbReference type="AlphaFoldDB" id="A0A9Q1E804"/>
<reference evidence="1" key="1">
    <citation type="journal article" date="2023" name="Science">
        <title>Genome structures resolve the early diversification of teleost fishes.</title>
        <authorList>
            <person name="Parey E."/>
            <person name="Louis A."/>
            <person name="Montfort J."/>
            <person name="Bouchez O."/>
            <person name="Roques C."/>
            <person name="Iampietro C."/>
            <person name="Lluch J."/>
            <person name="Castinel A."/>
            <person name="Donnadieu C."/>
            <person name="Desvignes T."/>
            <person name="Floi Bucao C."/>
            <person name="Jouanno E."/>
            <person name="Wen M."/>
            <person name="Mejri S."/>
            <person name="Dirks R."/>
            <person name="Jansen H."/>
            <person name="Henkel C."/>
            <person name="Chen W.J."/>
            <person name="Zahm M."/>
            <person name="Cabau C."/>
            <person name="Klopp C."/>
            <person name="Thompson A.W."/>
            <person name="Robinson-Rechavi M."/>
            <person name="Braasch I."/>
            <person name="Lecointre G."/>
            <person name="Bobe J."/>
            <person name="Postlethwait J.H."/>
            <person name="Berthelot C."/>
            <person name="Roest Crollius H."/>
            <person name="Guiguen Y."/>
        </authorList>
    </citation>
    <scope>NUCLEOTIDE SEQUENCE</scope>
    <source>
        <strain evidence="1">WJC10195</strain>
    </source>
</reference>
<organism evidence="1 2">
    <name type="scientific">Synaphobranchus kaupii</name>
    <name type="common">Kaup's arrowtooth eel</name>
    <dbReference type="NCBI Taxonomy" id="118154"/>
    <lineage>
        <taxon>Eukaryota</taxon>
        <taxon>Metazoa</taxon>
        <taxon>Chordata</taxon>
        <taxon>Craniata</taxon>
        <taxon>Vertebrata</taxon>
        <taxon>Euteleostomi</taxon>
        <taxon>Actinopterygii</taxon>
        <taxon>Neopterygii</taxon>
        <taxon>Teleostei</taxon>
        <taxon>Anguilliformes</taxon>
        <taxon>Synaphobranchidae</taxon>
        <taxon>Synaphobranchus</taxon>
    </lineage>
</organism>
<evidence type="ECO:0000313" key="1">
    <source>
        <dbReference type="EMBL" id="KAJ8333938.1"/>
    </source>
</evidence>
<accession>A0A9Q1E804</accession>
<dbReference type="EMBL" id="JAINUF010000022">
    <property type="protein sequence ID" value="KAJ8333938.1"/>
    <property type="molecule type" value="Genomic_DNA"/>
</dbReference>
<keyword evidence="2" id="KW-1185">Reference proteome</keyword>
<evidence type="ECO:0000313" key="2">
    <source>
        <dbReference type="Proteomes" id="UP001152622"/>
    </source>
</evidence>
<name>A0A9Q1E804_SYNKA</name>
<sequence>MTRCHPLTPAIIETDDYHLEGILPAELDIMGNLHPGNKCPCTGSCGLHGFVFWRNAYWASCPVEIDALTFSIFFSCSSPLSVLTMLV</sequence>
<dbReference type="Proteomes" id="UP001152622">
    <property type="component" value="Chromosome 22"/>
</dbReference>